<protein>
    <submittedName>
        <fullName evidence="2">Uncharacterized protein</fullName>
    </submittedName>
</protein>
<feature type="region of interest" description="Disordered" evidence="1">
    <location>
        <begin position="146"/>
        <end position="168"/>
    </location>
</feature>
<evidence type="ECO:0000313" key="3">
    <source>
        <dbReference type="Proteomes" id="UP000719412"/>
    </source>
</evidence>
<evidence type="ECO:0000313" key="2">
    <source>
        <dbReference type="EMBL" id="KAH0822306.1"/>
    </source>
</evidence>
<reference evidence="2" key="1">
    <citation type="journal article" date="2020" name="J Insects Food Feed">
        <title>The yellow mealworm (Tenebrio molitor) genome: a resource for the emerging insects as food and feed industry.</title>
        <authorList>
            <person name="Eriksson T."/>
            <person name="Andere A."/>
            <person name="Kelstrup H."/>
            <person name="Emery V."/>
            <person name="Picard C."/>
        </authorList>
    </citation>
    <scope>NUCLEOTIDE SEQUENCE</scope>
    <source>
        <strain evidence="2">Stoneville</strain>
        <tissue evidence="2">Whole head</tissue>
    </source>
</reference>
<accession>A0A8J6LQY9</accession>
<feature type="compositionally biased region" description="Low complexity" evidence="1">
    <location>
        <begin position="151"/>
        <end position="168"/>
    </location>
</feature>
<dbReference type="EMBL" id="JABDTM020003005">
    <property type="protein sequence ID" value="KAH0822306.1"/>
    <property type="molecule type" value="Genomic_DNA"/>
</dbReference>
<reference evidence="2" key="2">
    <citation type="submission" date="2021-08" db="EMBL/GenBank/DDBJ databases">
        <authorList>
            <person name="Eriksson T."/>
        </authorList>
    </citation>
    <scope>NUCLEOTIDE SEQUENCE</scope>
    <source>
        <strain evidence="2">Stoneville</strain>
        <tissue evidence="2">Whole head</tissue>
    </source>
</reference>
<comment type="caution">
    <text evidence="2">The sequence shown here is derived from an EMBL/GenBank/DDBJ whole genome shotgun (WGS) entry which is preliminary data.</text>
</comment>
<name>A0A8J6LQY9_TENMO</name>
<gene>
    <name evidence="2" type="ORF">GEV33_000485</name>
</gene>
<dbReference type="Proteomes" id="UP000719412">
    <property type="component" value="Unassembled WGS sequence"/>
</dbReference>
<dbReference type="AlphaFoldDB" id="A0A8J6LQY9"/>
<organism evidence="2 3">
    <name type="scientific">Tenebrio molitor</name>
    <name type="common">Yellow mealworm beetle</name>
    <dbReference type="NCBI Taxonomy" id="7067"/>
    <lineage>
        <taxon>Eukaryota</taxon>
        <taxon>Metazoa</taxon>
        <taxon>Ecdysozoa</taxon>
        <taxon>Arthropoda</taxon>
        <taxon>Hexapoda</taxon>
        <taxon>Insecta</taxon>
        <taxon>Pterygota</taxon>
        <taxon>Neoptera</taxon>
        <taxon>Endopterygota</taxon>
        <taxon>Coleoptera</taxon>
        <taxon>Polyphaga</taxon>
        <taxon>Cucujiformia</taxon>
        <taxon>Tenebrionidae</taxon>
        <taxon>Tenebrio</taxon>
    </lineage>
</organism>
<keyword evidence="3" id="KW-1185">Reference proteome</keyword>
<proteinExistence type="predicted"/>
<evidence type="ECO:0000256" key="1">
    <source>
        <dbReference type="SAM" id="MobiDB-lite"/>
    </source>
</evidence>
<sequence length="168" mass="17918">MSSPIVVCVMEGIASVLFTSFISEAVIEDEMVSVTTVDSDIFGVSATNVVLNDAEFVKLFELLNVRVALLSAICVELVTSKDVWFGCTVVELYSVEIKLTVDEIVGDDEVKMMGAVKFSGIEVEDVSLLIVETLYSLLVDVSTTSDEAKGSSSSVTVGMSVDSPVDLV</sequence>